<dbReference type="eggNOG" id="ENOG5033S95">
    <property type="taxonomic scope" value="Bacteria"/>
</dbReference>
<dbReference type="AlphaFoldDB" id="A0A060R775"/>
<feature type="domain" description="Lipoprotein-associated type-17" evidence="1">
    <location>
        <begin position="165"/>
        <end position="211"/>
    </location>
</feature>
<proteinExistence type="predicted"/>
<organism evidence="2 3">
    <name type="scientific">Mucinivorans hirudinis</name>
    <dbReference type="NCBI Taxonomy" id="1433126"/>
    <lineage>
        <taxon>Bacteria</taxon>
        <taxon>Pseudomonadati</taxon>
        <taxon>Bacteroidota</taxon>
        <taxon>Bacteroidia</taxon>
        <taxon>Bacteroidales</taxon>
        <taxon>Rikenellaceae</taxon>
        <taxon>Mucinivorans</taxon>
    </lineage>
</organism>
<keyword evidence="3" id="KW-1185">Reference proteome</keyword>
<name>A0A060R775_9BACT</name>
<dbReference type="InterPro" id="IPR007326">
    <property type="entry name" value="Lipoprotein-assoc_dom"/>
</dbReference>
<evidence type="ECO:0000313" key="3">
    <source>
        <dbReference type="Proteomes" id="UP000027616"/>
    </source>
</evidence>
<dbReference type="Proteomes" id="UP000027616">
    <property type="component" value="Chromosome I"/>
</dbReference>
<dbReference type="EMBL" id="HG934468">
    <property type="protein sequence ID" value="CDN30982.1"/>
    <property type="molecule type" value="Genomic_DNA"/>
</dbReference>
<reference evidence="2 3" key="1">
    <citation type="journal article" date="2015" name="Genome Announc.">
        <title>Complete Genome Sequence of the Novel Leech Symbiont Mucinivorans hirudinis M3T.</title>
        <authorList>
            <person name="Nelson M.C."/>
            <person name="Bomar L."/>
            <person name="Graf J."/>
        </authorList>
    </citation>
    <scope>NUCLEOTIDE SEQUENCE [LARGE SCALE GENOMIC DNA]</scope>
    <source>
        <strain evidence="3">M3</strain>
    </source>
</reference>
<evidence type="ECO:0000259" key="1">
    <source>
        <dbReference type="Pfam" id="PF04200"/>
    </source>
</evidence>
<gene>
    <name evidence="2" type="ORF">BN938_0882</name>
</gene>
<dbReference type="PROSITE" id="PS51257">
    <property type="entry name" value="PROKAR_LIPOPROTEIN"/>
    <property type="match status" value="1"/>
</dbReference>
<evidence type="ECO:0000313" key="2">
    <source>
        <dbReference type="EMBL" id="CDN30982.1"/>
    </source>
</evidence>
<sequence>MNRIICLMLLLVAVSACKDQKHSQEINKPSPEQTGGDESIVVPPTIEDLTSYFGLSKEQTVAQAIALITSVTGEKKVNGKVLQIAKSEVVKQSDEEGKFTVKVEGTIDGKKFSAKEYPFEGFAVTVVEQSPPTLEDIKAYLGISGNETVAQVIALITNATDEKTVNGRVMRITKGVVTLKNERLGKLTVKIEGTIGGKPFSETYSFDGLTKKPEDHHIATRAHVKWKSEFGKNPEATTIAFDELYRLKQPAKFTVEYLSQWVGFYSSDVDGTVYHFTEEDIKKTQISDVSYDNIAKKISFVITYNGIKGATSAKERPSLSFDHNLFYKRKVSLLKEETKNFYMQGVYKNLDVFINKFARVQGDDSNEYALMYVENSKNSNVYSNSIRCKLSLAPIKDGDNILAEFDFIFEGFKPLSDLKEEWGLATSADLGEAMGKKFKKLSDGNVLEQVQKYPISIWIKLAQMYISRDKKFVMLAWDKDRMNGQEVDALIAQSARVLQTGDILLLQPIFELRTAKKEGNRLTLEVAFISANEFGLEGVVTTFTVTLH</sequence>
<protein>
    <recommendedName>
        <fullName evidence="1">Lipoprotein-associated type-17 domain-containing protein</fullName>
    </recommendedName>
</protein>
<dbReference type="KEGG" id="rbc:BN938_0882"/>
<dbReference type="HOGENOM" id="CLU_036801_0_0_10"/>
<dbReference type="Pfam" id="PF04200">
    <property type="entry name" value="Lipoprotein_17"/>
    <property type="match status" value="2"/>
</dbReference>
<accession>A0A060R775</accession>
<feature type="domain" description="Lipoprotein-associated type-17" evidence="1">
    <location>
        <begin position="74"/>
        <end position="123"/>
    </location>
</feature>